<feature type="signal peptide" evidence="3">
    <location>
        <begin position="1"/>
        <end position="19"/>
    </location>
</feature>
<evidence type="ECO:0000313" key="6">
    <source>
        <dbReference type="Proteomes" id="UP000734854"/>
    </source>
</evidence>
<feature type="domain" description="Bifunctional inhibitor/plant lipid transfer protein/seed storage helical" evidence="4">
    <location>
        <begin position="28"/>
        <end position="105"/>
    </location>
</feature>
<dbReference type="OrthoDB" id="690947at2759"/>
<protein>
    <recommendedName>
        <fullName evidence="4">Bifunctional inhibitor/plant lipid transfer protein/seed storage helical domain-containing protein</fullName>
    </recommendedName>
</protein>
<evidence type="ECO:0000256" key="2">
    <source>
        <dbReference type="SAM" id="MobiDB-lite"/>
    </source>
</evidence>
<dbReference type="AlphaFoldDB" id="A0A8J5GTH1"/>
<organism evidence="5 6">
    <name type="scientific">Zingiber officinale</name>
    <name type="common">Ginger</name>
    <name type="synonym">Amomum zingiber</name>
    <dbReference type="NCBI Taxonomy" id="94328"/>
    <lineage>
        <taxon>Eukaryota</taxon>
        <taxon>Viridiplantae</taxon>
        <taxon>Streptophyta</taxon>
        <taxon>Embryophyta</taxon>
        <taxon>Tracheophyta</taxon>
        <taxon>Spermatophyta</taxon>
        <taxon>Magnoliopsida</taxon>
        <taxon>Liliopsida</taxon>
        <taxon>Zingiberales</taxon>
        <taxon>Zingiberaceae</taxon>
        <taxon>Zingiber</taxon>
    </lineage>
</organism>
<dbReference type="Proteomes" id="UP000734854">
    <property type="component" value="Unassembled WGS sequence"/>
</dbReference>
<evidence type="ECO:0000313" key="5">
    <source>
        <dbReference type="EMBL" id="KAG6509551.1"/>
    </source>
</evidence>
<dbReference type="PANTHER" id="PTHR33044">
    <property type="entry name" value="BIFUNCTIONAL INHIBITOR/LIPID-TRANSFER PROTEIN/SEED STORAGE 2S ALBUMIN SUPERFAMILY PROTEIN-RELATED"/>
    <property type="match status" value="1"/>
</dbReference>
<comment type="similarity">
    <text evidence="1">Belongs to the plant LTP family.</text>
</comment>
<gene>
    <name evidence="5" type="ORF">ZIOFF_027544</name>
</gene>
<dbReference type="EMBL" id="JACMSC010000008">
    <property type="protein sequence ID" value="KAG6509551.1"/>
    <property type="molecule type" value="Genomic_DNA"/>
</dbReference>
<reference evidence="5 6" key="1">
    <citation type="submission" date="2020-08" db="EMBL/GenBank/DDBJ databases">
        <title>Plant Genome Project.</title>
        <authorList>
            <person name="Zhang R.-G."/>
        </authorList>
    </citation>
    <scope>NUCLEOTIDE SEQUENCE [LARGE SCALE GENOMIC DNA]</scope>
    <source>
        <tissue evidence="5">Rhizome</tissue>
    </source>
</reference>
<sequence length="161" mass="17120">MKLIVFYALLLSSCATLSASNGDSGGGPPPCVAKLMPCLNFLRSPEIPPAATCCIPLKSALVDDVSCLCSLFKNVDLIRSFNITQQDLVGLPPRCGLELPDLNKCDRSISPNPSDLRPPPPVNEPSKGITTTPPSSSGRVASILLELHFALTALLYFCTSY</sequence>
<keyword evidence="6" id="KW-1185">Reference proteome</keyword>
<dbReference type="InterPro" id="IPR016140">
    <property type="entry name" value="Bifunc_inhib/LTP/seed_store"/>
</dbReference>
<dbReference type="CDD" id="cd00010">
    <property type="entry name" value="AAI_LTSS"/>
    <property type="match status" value="1"/>
</dbReference>
<proteinExistence type="inferred from homology"/>
<name>A0A8J5GTH1_ZINOF</name>
<dbReference type="InterPro" id="IPR043325">
    <property type="entry name" value="LTSS"/>
</dbReference>
<accession>A0A8J5GTH1</accession>
<evidence type="ECO:0000259" key="4">
    <source>
        <dbReference type="Pfam" id="PF14368"/>
    </source>
</evidence>
<feature type="region of interest" description="Disordered" evidence="2">
    <location>
        <begin position="110"/>
        <end position="135"/>
    </location>
</feature>
<dbReference type="Pfam" id="PF14368">
    <property type="entry name" value="LTP_2"/>
    <property type="match status" value="1"/>
</dbReference>
<feature type="chain" id="PRO_5035216293" description="Bifunctional inhibitor/plant lipid transfer protein/seed storage helical domain-containing protein" evidence="3">
    <location>
        <begin position="20"/>
        <end position="161"/>
    </location>
</feature>
<evidence type="ECO:0000256" key="1">
    <source>
        <dbReference type="ARBA" id="ARBA00009748"/>
    </source>
</evidence>
<keyword evidence="3" id="KW-0732">Signal</keyword>
<comment type="caution">
    <text evidence="5">The sequence shown here is derived from an EMBL/GenBank/DDBJ whole genome shotgun (WGS) entry which is preliminary data.</text>
</comment>
<evidence type="ECO:0000256" key="3">
    <source>
        <dbReference type="SAM" id="SignalP"/>
    </source>
</evidence>